<keyword evidence="1" id="KW-0812">Transmembrane</keyword>
<dbReference type="Proteomes" id="UP000196074">
    <property type="component" value="Unassembled WGS sequence"/>
</dbReference>
<organism evidence="3 4">
    <name type="scientific">Enterococcus cecorum</name>
    <dbReference type="NCBI Taxonomy" id="44008"/>
    <lineage>
        <taxon>Bacteria</taxon>
        <taxon>Bacillati</taxon>
        <taxon>Bacillota</taxon>
        <taxon>Bacilli</taxon>
        <taxon>Lactobacillales</taxon>
        <taxon>Enterococcaceae</taxon>
        <taxon>Enterococcus</taxon>
    </lineage>
</organism>
<reference evidence="3" key="2">
    <citation type="journal article" date="2018" name="BMC Genomics">
        <title>Whole genome sequencing and function prediction of 133 gut anaerobes isolated from chicken caecum in pure cultures.</title>
        <authorList>
            <person name="Medvecky M."/>
            <person name="Cejkova D."/>
            <person name="Polansky O."/>
            <person name="Karasova D."/>
            <person name="Kubasova T."/>
            <person name="Cizek A."/>
            <person name="Rychlik I."/>
        </authorList>
    </citation>
    <scope>NUCLEOTIDE SEQUENCE</scope>
    <source>
        <strain evidence="3">An144</strain>
    </source>
</reference>
<feature type="transmembrane region" description="Helical" evidence="1">
    <location>
        <begin position="37"/>
        <end position="57"/>
    </location>
</feature>
<protein>
    <submittedName>
        <fullName evidence="3">Uncharacterized protein</fullName>
    </submittedName>
</protein>
<dbReference type="AlphaFoldDB" id="A0A1Y4R1E1"/>
<reference evidence="2" key="3">
    <citation type="submission" date="2023-03" db="EMBL/GenBank/DDBJ databases">
        <authorList>
            <person name="Shen W."/>
            <person name="Cai J."/>
        </authorList>
    </citation>
    <scope>NUCLEOTIDE SEQUENCE</scope>
    <source>
        <strain evidence="2">B245-2</strain>
    </source>
</reference>
<name>A0A1Y4R1E1_9ENTE</name>
<evidence type="ECO:0000313" key="4">
    <source>
        <dbReference type="Proteomes" id="UP000196074"/>
    </source>
</evidence>
<evidence type="ECO:0000313" key="3">
    <source>
        <dbReference type="EMBL" id="OUQ11398.1"/>
    </source>
</evidence>
<comment type="caution">
    <text evidence="3">The sequence shown here is derived from an EMBL/GenBank/DDBJ whole genome shotgun (WGS) entry which is preliminary data.</text>
</comment>
<sequence>MYKKFFTKEVLSMIEKLCYVCMIVLLIILQLTQVLSITVFFLALGVLALILAMRIGIFHQTQLALLVNENMPAQLQQQRRKQTAILALLLAVLFFVLAYII</sequence>
<gene>
    <name evidence="3" type="ORF">B5E88_02790</name>
    <name evidence="2" type="ORF">P7H47_05025</name>
</gene>
<accession>A0A1Y4R1E1</accession>
<feature type="transmembrane region" description="Helical" evidence="1">
    <location>
        <begin position="83"/>
        <end position="100"/>
    </location>
</feature>
<feature type="transmembrane region" description="Helical" evidence="1">
    <location>
        <begin position="12"/>
        <end position="31"/>
    </location>
</feature>
<keyword evidence="1" id="KW-0472">Membrane</keyword>
<dbReference type="EMBL" id="JARQBI010000009">
    <property type="protein sequence ID" value="MDT2796606.1"/>
    <property type="molecule type" value="Genomic_DNA"/>
</dbReference>
<reference evidence="4" key="1">
    <citation type="submission" date="2017-04" db="EMBL/GenBank/DDBJ databases">
        <title>Function of individual gut microbiota members based on whole genome sequencing of pure cultures obtained from chicken caecum.</title>
        <authorList>
            <person name="Medvecky M."/>
            <person name="Cejkova D."/>
            <person name="Polansky O."/>
            <person name="Karasova D."/>
            <person name="Kubasova T."/>
            <person name="Cizek A."/>
            <person name="Rychlik I."/>
        </authorList>
    </citation>
    <scope>NUCLEOTIDE SEQUENCE [LARGE SCALE GENOMIC DNA]</scope>
    <source>
        <strain evidence="4">An144</strain>
    </source>
</reference>
<evidence type="ECO:0000313" key="2">
    <source>
        <dbReference type="EMBL" id="MDT2796606.1"/>
    </source>
</evidence>
<evidence type="ECO:0000256" key="1">
    <source>
        <dbReference type="SAM" id="Phobius"/>
    </source>
</evidence>
<keyword evidence="1" id="KW-1133">Transmembrane helix</keyword>
<dbReference type="Proteomes" id="UP001255696">
    <property type="component" value="Unassembled WGS sequence"/>
</dbReference>
<proteinExistence type="predicted"/>
<dbReference type="EMBL" id="NFLC01000003">
    <property type="protein sequence ID" value="OUQ11398.1"/>
    <property type="molecule type" value="Genomic_DNA"/>
</dbReference>
<dbReference type="RefSeq" id="WP_087213966.1">
    <property type="nucleotide sequence ID" value="NZ_CP184653.1"/>
</dbReference>